<dbReference type="EMBL" id="LTAG01000111">
    <property type="protein sequence ID" value="KXO15270.1"/>
    <property type="molecule type" value="Genomic_DNA"/>
</dbReference>
<organism evidence="1 2">
    <name type="scientific">Prevotella bivia</name>
    <dbReference type="NCBI Taxonomy" id="28125"/>
    <lineage>
        <taxon>Bacteria</taxon>
        <taxon>Pseudomonadati</taxon>
        <taxon>Bacteroidota</taxon>
        <taxon>Bacteroidia</taxon>
        <taxon>Bacteroidales</taxon>
        <taxon>Prevotellaceae</taxon>
        <taxon>Prevotella</taxon>
    </lineage>
</organism>
<name>A0A137SRZ0_9BACT</name>
<evidence type="ECO:0000313" key="1">
    <source>
        <dbReference type="EMBL" id="KXO15270.1"/>
    </source>
</evidence>
<comment type="caution">
    <text evidence="1">The sequence shown here is derived from an EMBL/GenBank/DDBJ whole genome shotgun (WGS) entry which is preliminary data.</text>
</comment>
<dbReference type="Proteomes" id="UP000070093">
    <property type="component" value="Unassembled WGS sequence"/>
</dbReference>
<evidence type="ECO:0000313" key="2">
    <source>
        <dbReference type="Proteomes" id="UP000070093"/>
    </source>
</evidence>
<protein>
    <submittedName>
        <fullName evidence="1">Uncharacterized protein</fullName>
    </submittedName>
</protein>
<dbReference type="RefSeq" id="WP_061315400.1">
    <property type="nucleotide sequence ID" value="NZ_KQ965707.1"/>
</dbReference>
<accession>A0A137SRZ0</accession>
<gene>
    <name evidence="1" type="ORF">HMPREF3202_01950</name>
</gene>
<reference evidence="1 2" key="1">
    <citation type="submission" date="2016-02" db="EMBL/GenBank/DDBJ databases">
        <authorList>
            <person name="Wen L."/>
            <person name="He K."/>
            <person name="Yang H."/>
        </authorList>
    </citation>
    <scope>NUCLEOTIDE SEQUENCE [LARGE SCALE GENOMIC DNA]</scope>
    <source>
        <strain evidence="1 2">GED7880</strain>
    </source>
</reference>
<dbReference type="AlphaFoldDB" id="A0A137SRZ0"/>
<dbReference type="PATRIC" id="fig|28125.4.peg.1943"/>
<sequence>MEKQIYVSKKGKAHLCEVFNCTTVMVWKALNFKSDSELARKIRFTALTQLNGTPNWKQADVETTHKEAEQTMTQTFGERVKLVVDRKDDSVSVFVDGVVTRREQDMNIPAFVELQNEVELMAMSL</sequence>
<proteinExistence type="predicted"/>